<dbReference type="EMBL" id="JAMKPW020000042">
    <property type="protein sequence ID" value="KAK8195867.1"/>
    <property type="molecule type" value="Genomic_DNA"/>
</dbReference>
<accession>A0ACC3S847</accession>
<sequence length="184" mass="20804">MKRMFSGDQLLKEEAMMMTEEVFTCQLLTPETLESRTPYLRVTCALADVEKTAGEAEYQSDDSDLPAVRQMRLNSCGDADRDSYRDASASCEPRTGDCLARESRRLLPRSLTALGRTSMTRYTALHVSTFHLLVTLGQVVLRCVEWGPRHAGKHRLAHSLHQTEKCGILKQCHRVSRIIDSYIV</sequence>
<evidence type="ECO:0000313" key="1">
    <source>
        <dbReference type="EMBL" id="KAK8195867.1"/>
    </source>
</evidence>
<organism evidence="1 2">
    <name type="scientific">Zalaria obscura</name>
    <dbReference type="NCBI Taxonomy" id="2024903"/>
    <lineage>
        <taxon>Eukaryota</taxon>
        <taxon>Fungi</taxon>
        <taxon>Dikarya</taxon>
        <taxon>Ascomycota</taxon>
        <taxon>Pezizomycotina</taxon>
        <taxon>Dothideomycetes</taxon>
        <taxon>Dothideomycetidae</taxon>
        <taxon>Dothideales</taxon>
        <taxon>Zalariaceae</taxon>
        <taxon>Zalaria</taxon>
    </lineage>
</organism>
<keyword evidence="2" id="KW-1185">Reference proteome</keyword>
<reference evidence="1" key="1">
    <citation type="submission" date="2024-02" db="EMBL/GenBank/DDBJ databases">
        <title>Metagenome Assembled Genome of Zalaria obscura JY119.</title>
        <authorList>
            <person name="Vighnesh L."/>
            <person name="Jagadeeshwari U."/>
            <person name="Venkata Ramana C."/>
            <person name="Sasikala C."/>
        </authorList>
    </citation>
    <scope>NUCLEOTIDE SEQUENCE</scope>
    <source>
        <strain evidence="1">JY119</strain>
    </source>
</reference>
<protein>
    <submittedName>
        <fullName evidence="1">Uncharacterized protein</fullName>
    </submittedName>
</protein>
<name>A0ACC3S847_9PEZI</name>
<proteinExistence type="predicted"/>
<evidence type="ECO:0000313" key="2">
    <source>
        <dbReference type="Proteomes" id="UP001320706"/>
    </source>
</evidence>
<comment type="caution">
    <text evidence="1">The sequence shown here is derived from an EMBL/GenBank/DDBJ whole genome shotgun (WGS) entry which is preliminary data.</text>
</comment>
<dbReference type="Proteomes" id="UP001320706">
    <property type="component" value="Unassembled WGS sequence"/>
</dbReference>
<gene>
    <name evidence="1" type="ORF">M8818_007018</name>
</gene>